<proteinExistence type="inferred from homology"/>
<reference evidence="7 8" key="1">
    <citation type="submission" date="2023-04" db="EMBL/GenBank/DDBJ databases">
        <title>Marinoamorphus aggregata gen. nov., sp. Nov., isolate from tissue of brittle star Ophioplocus japonicus.</title>
        <authorList>
            <person name="Kawano K."/>
            <person name="Sawayama S."/>
            <person name="Nakagawa S."/>
        </authorList>
    </citation>
    <scope>NUCLEOTIDE SEQUENCE [LARGE SCALE GENOMIC DNA]</scope>
    <source>
        <strain evidence="7 8">NKW23</strain>
    </source>
</reference>
<dbReference type="PANTHER" id="PTHR43757">
    <property type="entry name" value="AMINOMETHYLTRANSFERASE"/>
    <property type="match status" value="1"/>
</dbReference>
<evidence type="ECO:0000313" key="7">
    <source>
        <dbReference type="EMBL" id="GMG81562.1"/>
    </source>
</evidence>
<evidence type="ECO:0000313" key="8">
    <source>
        <dbReference type="Proteomes" id="UP001239909"/>
    </source>
</evidence>
<dbReference type="Gene3D" id="3.30.9.10">
    <property type="entry name" value="D-Amino Acid Oxidase, subunit A, domain 2"/>
    <property type="match status" value="1"/>
</dbReference>
<dbReference type="Pfam" id="PF08669">
    <property type="entry name" value="GCV_T_C"/>
    <property type="match status" value="1"/>
</dbReference>
<protein>
    <submittedName>
        <fullName evidence="7">FAD-dependent oxidoreductase</fullName>
    </submittedName>
</protein>
<sequence>MSLPQQAQIVVIGGGIIGCSTAYHLARDHKAEVLLLEQGKLTSGSTWHAAGLVGQLRSSASITQLLAYSVDLYTRLDRETGLETGWKMSGCLRLACNEDRWIEYKRLATTARSFGMEMHLLSPAEVREIWPLMETGDLVGASYLPTDGQASPSDITLSLAKGARMHGVTIREGVRVTGFAMDGDRITGVITDQGTVGCEKVVACAGQWTRQLGAMAGVSVPLQPVRHQYIITEAIPGLAPDAPTVRDPDRRTYFKEEVGGLSMGGYEPDPQCWTLDDVPADFQFQLFPDDWDHFEQHLEQAVARVPVLAETGVKQMINGPESFTPDGNFILGRGPECANLYVGAGFNAFGIASGGGAGWALADWVMHDEAPLDLWTVDIRRFSDLHRDRQWVADRTLEAYGKHYAIGFPHAEAESGRPRIVSPLYARLKARRAVFGSKLGWERPNWFAPEGVEPRDIPSMGRQNWFEHVAAEHHAVREAAGLFDQSSFAKFELSGPGAAAALDRICANHVTRAPGRLTYTQMLNSRGGIECDLTVARLAEDLFYIVTGTGFRTHDGAWIRDHMPEGAAVLTDVTERFGTLSLMGPRARDILAAVTAADVSNTALPFGHVREVAIAGHPVRALRVSYVGELGWELHIPLEATGEVFDALIEAGAPHGLRPCGYRAIESLRLEKGYRAWGADITPNDTPFEAGLGWAVKLGRDIDFIGRAAAEKAANTPLAKKLAGFTVADPDVVLLGRETVLRDGEAVGYLRSAGFGYTVNRPIGYGYLRRDAGVDDAWIEAGRYELVVATERVPAEVTLAPLYDPASARMKL</sequence>
<dbReference type="Gene3D" id="3.30.1360.120">
    <property type="entry name" value="Probable tRNA modification gtpase trme, domain 1"/>
    <property type="match status" value="1"/>
</dbReference>
<dbReference type="SUPFAM" id="SSF54373">
    <property type="entry name" value="FAD-linked reductases, C-terminal domain"/>
    <property type="match status" value="1"/>
</dbReference>
<dbReference type="Gene3D" id="2.40.30.110">
    <property type="entry name" value="Aminomethyltransferase beta-barrel domains"/>
    <property type="match status" value="1"/>
</dbReference>
<dbReference type="SUPFAM" id="SSF101790">
    <property type="entry name" value="Aminomethyltransferase beta-barrel domain"/>
    <property type="match status" value="1"/>
</dbReference>
<dbReference type="Pfam" id="PF16350">
    <property type="entry name" value="FAO_M"/>
    <property type="match status" value="1"/>
</dbReference>
<dbReference type="InterPro" id="IPR028896">
    <property type="entry name" value="GcvT/YgfZ/DmdA"/>
</dbReference>
<evidence type="ECO:0000259" key="5">
    <source>
        <dbReference type="Pfam" id="PF08669"/>
    </source>
</evidence>
<evidence type="ECO:0000256" key="2">
    <source>
        <dbReference type="ARBA" id="ARBA00023002"/>
    </source>
</evidence>
<dbReference type="InterPro" id="IPR029043">
    <property type="entry name" value="GcvT/YgfZ_C"/>
</dbReference>
<dbReference type="Pfam" id="PF01266">
    <property type="entry name" value="DAO"/>
    <property type="match status" value="1"/>
</dbReference>
<dbReference type="EMBL" id="BSYI01000004">
    <property type="protein sequence ID" value="GMG81562.1"/>
    <property type="molecule type" value="Genomic_DNA"/>
</dbReference>
<feature type="domain" description="FAD dependent oxidoreductase" evidence="3">
    <location>
        <begin position="9"/>
        <end position="364"/>
    </location>
</feature>
<dbReference type="Proteomes" id="UP001239909">
    <property type="component" value="Unassembled WGS sequence"/>
</dbReference>
<comment type="caution">
    <text evidence="7">The sequence shown here is derived from an EMBL/GenBank/DDBJ whole genome shotgun (WGS) entry which is preliminary data.</text>
</comment>
<gene>
    <name evidence="7" type="ORF">LNKW23_07750</name>
</gene>
<dbReference type="PANTHER" id="PTHR43757:SF11">
    <property type="entry name" value="SARCOSINE DEHYDROGENASE"/>
    <property type="match status" value="1"/>
</dbReference>
<dbReference type="SUPFAM" id="SSF51905">
    <property type="entry name" value="FAD/NAD(P)-binding domain"/>
    <property type="match status" value="1"/>
</dbReference>
<feature type="domain" description="GCVT N-terminal" evidence="4">
    <location>
        <begin position="424"/>
        <end position="698"/>
    </location>
</feature>
<dbReference type="InterPro" id="IPR032503">
    <property type="entry name" value="FAO_M"/>
</dbReference>
<dbReference type="InterPro" id="IPR006076">
    <property type="entry name" value="FAD-dep_OxRdtase"/>
</dbReference>
<dbReference type="Gene3D" id="3.30.70.1400">
    <property type="entry name" value="Aminomethyltransferase beta-barrel domains"/>
    <property type="match status" value="1"/>
</dbReference>
<keyword evidence="2" id="KW-0560">Oxidoreductase</keyword>
<evidence type="ECO:0000259" key="6">
    <source>
        <dbReference type="Pfam" id="PF16350"/>
    </source>
</evidence>
<feature type="domain" description="FAD dependent oxidoreductase central" evidence="6">
    <location>
        <begin position="368"/>
        <end position="419"/>
    </location>
</feature>
<name>A0ABQ6LIS4_9RHOB</name>
<dbReference type="InterPro" id="IPR027266">
    <property type="entry name" value="TrmE/GcvT-like"/>
</dbReference>
<dbReference type="Pfam" id="PF01571">
    <property type="entry name" value="GCV_T"/>
    <property type="match status" value="1"/>
</dbReference>
<accession>A0ABQ6LIS4</accession>
<dbReference type="RefSeq" id="WP_285670222.1">
    <property type="nucleotide sequence ID" value="NZ_BSYI01000004.1"/>
</dbReference>
<feature type="domain" description="Aminomethyltransferase C-terminal" evidence="5">
    <location>
        <begin position="720"/>
        <end position="804"/>
    </location>
</feature>
<organism evidence="7 8">
    <name type="scientific">Paralimibaculum aggregatum</name>
    <dbReference type="NCBI Taxonomy" id="3036245"/>
    <lineage>
        <taxon>Bacteria</taxon>
        <taxon>Pseudomonadati</taxon>
        <taxon>Pseudomonadota</taxon>
        <taxon>Alphaproteobacteria</taxon>
        <taxon>Rhodobacterales</taxon>
        <taxon>Paracoccaceae</taxon>
        <taxon>Paralimibaculum</taxon>
    </lineage>
</organism>
<evidence type="ECO:0000256" key="1">
    <source>
        <dbReference type="ARBA" id="ARBA00008609"/>
    </source>
</evidence>
<evidence type="ECO:0000259" key="3">
    <source>
        <dbReference type="Pfam" id="PF01266"/>
    </source>
</evidence>
<dbReference type="InterPro" id="IPR006222">
    <property type="entry name" value="GCVT_N"/>
</dbReference>
<dbReference type="InterPro" id="IPR036188">
    <property type="entry name" value="FAD/NAD-bd_sf"/>
</dbReference>
<evidence type="ECO:0000259" key="4">
    <source>
        <dbReference type="Pfam" id="PF01571"/>
    </source>
</evidence>
<dbReference type="Gene3D" id="3.50.50.60">
    <property type="entry name" value="FAD/NAD(P)-binding domain"/>
    <property type="match status" value="1"/>
</dbReference>
<dbReference type="InterPro" id="IPR013977">
    <property type="entry name" value="GcvT_C"/>
</dbReference>
<comment type="similarity">
    <text evidence="1">Belongs to the GcvT family.</text>
</comment>
<dbReference type="SUPFAM" id="SSF103025">
    <property type="entry name" value="Folate-binding domain"/>
    <property type="match status" value="1"/>
</dbReference>
<keyword evidence="8" id="KW-1185">Reference proteome</keyword>